<feature type="domain" description="6-hydroxymethylpterin diphosphokinase MptE-like" evidence="1">
    <location>
        <begin position="206"/>
        <end position="379"/>
    </location>
</feature>
<name>D2Z964_9BACT</name>
<evidence type="ECO:0000313" key="3">
    <source>
        <dbReference type="Proteomes" id="UP000006427"/>
    </source>
</evidence>
<dbReference type="AlphaFoldDB" id="D2Z964"/>
<dbReference type="Pfam" id="PF01973">
    <property type="entry name" value="MptE-like"/>
    <property type="match status" value="1"/>
</dbReference>
<dbReference type="Proteomes" id="UP000006427">
    <property type="component" value="Unassembled WGS sequence"/>
</dbReference>
<evidence type="ECO:0000259" key="1">
    <source>
        <dbReference type="Pfam" id="PF01973"/>
    </source>
</evidence>
<proteinExistence type="predicted"/>
<dbReference type="STRING" id="469381.Dpep_1987"/>
<organism evidence="2 3">
    <name type="scientific">Dethiosulfovibrio peptidovorans DSM 11002</name>
    <dbReference type="NCBI Taxonomy" id="469381"/>
    <lineage>
        <taxon>Bacteria</taxon>
        <taxon>Thermotogati</taxon>
        <taxon>Synergistota</taxon>
        <taxon>Synergistia</taxon>
        <taxon>Synergistales</taxon>
        <taxon>Dethiosulfovibrionaceae</taxon>
        <taxon>Dethiosulfovibrio</taxon>
    </lineage>
</organism>
<keyword evidence="3" id="KW-1185">Reference proteome</keyword>
<dbReference type="PANTHER" id="PTHR41786">
    <property type="entry name" value="MOTILITY ACCESSORY FACTOR MAF"/>
    <property type="match status" value="1"/>
</dbReference>
<accession>D2Z964</accession>
<comment type="caution">
    <text evidence="2">The sequence shown here is derived from an EMBL/GenBank/DDBJ whole genome shotgun (WGS) entry which is preliminary data.</text>
</comment>
<sequence length="894" mass="99786">MDRALLEKNLEKLEGHQPLLVKRLRARLEELGDSPMKPIFRETPNGKWVSGITESPFFEKEPAFNFKHVKVPVYALFGIGTPPYLFKMLKALPQEALAVIVVEPSLDLILHTLSLTSAFMALPRGCRLCFLVSDDRPLMDELMDWTLVPMGIFPAANMHSEYHGGEVETVPELKNLGEFFRTEVVYRLTLLGNSPEDTLLGFRHAVLNTPRILKGISMKSLKDAFGGRPFICVAAGPSLEKNVDLIKGMENKCVIVACDTVLLPLLRRGIVPHVVTTIERPYLSYKIWCQRVLDEYPDECHNIVLLSQSVSYPMTAGRWPGPVVVIGKKGVPVDEWYVGALLHRDRLYSGLSVAHMALTLAIYSEASSVALIGQDLAYAPSGETHVGGAVGQAIESIEKSKARLTVPASMGGTVETHDLWLTFIQIFERIIAATQKKVYDCTEGGALIKGTEVISLVEYLEEHVSSKSFEPVDLSYLLKTDRRGWSEERESILARIDSARGDLEWCVRMLDEMDDLIEGATAPALPPSRRRDKGFKVAELLDKIHAANPVLSFIGQSYTYLAGTAMAETRMMDNVESVSRWERVHREIVRSHRANVAFLDQWLNYARSVVPFDTDTTADRDSAMDLLEKIDGTTDKSDLMVALSELLCRMDPVVEGDFGPEDLWSLARFLSSRGRSEEACLFMAKGASLMEDTSVPVDFAGRFLRDWAVMSASHDLCRVPNLEEAMELASNAMRYLPDDEDLKAIMEEISSRNVDQLRELSRFFSDMGETVRSLKFSVARGRNKAELAIRHDDLVGAMDVVRDMILDLQADESHENFVVAVSPFVEWLATTSARCLEASDGLIVEGSKKHLDWLAHWIPTAGLEGLIFPTVTVQALEKFGLKVWIDTAETETSQ</sequence>
<gene>
    <name evidence="2" type="ORF">Dpep_1987</name>
</gene>
<dbReference type="eggNOG" id="COG2604">
    <property type="taxonomic scope" value="Bacteria"/>
</dbReference>
<dbReference type="InterPro" id="IPR002826">
    <property type="entry name" value="MptE-like"/>
</dbReference>
<dbReference type="PaxDb" id="469381-Dpep_1987"/>
<protein>
    <recommendedName>
        <fullName evidence="1">6-hydroxymethylpterin diphosphokinase MptE-like domain-containing protein</fullName>
    </recommendedName>
</protein>
<dbReference type="PANTHER" id="PTHR41786:SF1">
    <property type="entry name" value="6-HYDROXYMETHYLPTERIN DIPHOSPHOKINASE MPTE-LIKE DOMAIN-CONTAINING PROTEIN"/>
    <property type="match status" value="1"/>
</dbReference>
<evidence type="ECO:0000313" key="2">
    <source>
        <dbReference type="EMBL" id="EFC92011.1"/>
    </source>
</evidence>
<reference evidence="2 3" key="1">
    <citation type="journal article" date="2010" name="Stand. Genomic Sci.">
        <title>Permanent draft genome sequence of Dethiosulfovibrio peptidovorans type strain (SEBR 4207).</title>
        <authorList>
            <person name="Labutti K."/>
            <person name="Mayilraj S."/>
            <person name="Clum A."/>
            <person name="Lucas S."/>
            <person name="Glavina Del Rio T."/>
            <person name="Nolan M."/>
            <person name="Tice H."/>
            <person name="Cheng J.F."/>
            <person name="Pitluck S."/>
            <person name="Liolios K."/>
            <person name="Ivanova N."/>
            <person name="Mavromatis K."/>
            <person name="Mikhailova N."/>
            <person name="Pati A."/>
            <person name="Goodwin L."/>
            <person name="Chen A."/>
            <person name="Palaniappan K."/>
            <person name="Land M."/>
            <person name="Hauser L."/>
            <person name="Chang Y.J."/>
            <person name="Jeffries C.D."/>
            <person name="Rohde M."/>
            <person name="Spring S."/>
            <person name="Goker M."/>
            <person name="Woyke T."/>
            <person name="Bristow J."/>
            <person name="Eisen J.A."/>
            <person name="Markowitz V."/>
            <person name="Hugenholtz P."/>
            <person name="Kyrpides N.C."/>
            <person name="Klenk H.P."/>
            <person name="Lapidus A."/>
        </authorList>
    </citation>
    <scope>NUCLEOTIDE SEQUENCE [LARGE SCALE GENOMIC DNA]</scope>
    <source>
        <strain evidence="2 3">DSM 11002</strain>
    </source>
</reference>
<dbReference type="EMBL" id="ABTR02000001">
    <property type="protein sequence ID" value="EFC92011.1"/>
    <property type="molecule type" value="Genomic_DNA"/>
</dbReference>